<keyword evidence="2" id="KW-0472">Membrane</keyword>
<sequence length="373" mass="39555">MANGGPVAMTVEDFQPDPASRPPSFRASPLLVLVSDVGLVLSQVAYLPNAFLPLRLADGGLFQDITPTGLAFQLLLTFLSVSVIVPLIVYAGLAGGLFPIIIAAAILIPLQRVQGDVLVSIAPARSVLSPAERQRFKGETWFFVNGVATSRSGMMLDLARLEYLFRRPVMGVLNRTAGPILDVAECILQRDLFVSTRSVRQAYAEVKRSLLDDSLSKVVLLGHSQGGIIVSNVVDQLLSDVGRDVLDKLEIYTFASAANHQNNPLNAAGQPTIAHLEHYANGKDPVSRFGVLAFAPIPEQERREANLPTLRSGDDATATAAAAAAAAAPRKNGGRSDAGGGGQTDPPTKATGARFSGRLFLRPKASGHLLISH</sequence>
<dbReference type="InterPro" id="IPR029058">
    <property type="entry name" value="AB_hydrolase_fold"/>
</dbReference>
<dbReference type="OrthoDB" id="202545at2759"/>
<dbReference type="PANTHER" id="PTHR42044">
    <property type="entry name" value="DUF676 DOMAIN-CONTAINING PROTEIN-RELATED"/>
    <property type="match status" value="1"/>
</dbReference>
<dbReference type="GeneID" id="37043180"/>
<organism evidence="3 4">
    <name type="scientific">Acaromyces ingoldii</name>
    <dbReference type="NCBI Taxonomy" id="215250"/>
    <lineage>
        <taxon>Eukaryota</taxon>
        <taxon>Fungi</taxon>
        <taxon>Dikarya</taxon>
        <taxon>Basidiomycota</taxon>
        <taxon>Ustilaginomycotina</taxon>
        <taxon>Exobasidiomycetes</taxon>
        <taxon>Exobasidiales</taxon>
        <taxon>Cryptobasidiaceae</taxon>
        <taxon>Acaromyces</taxon>
    </lineage>
</organism>
<evidence type="ECO:0000256" key="1">
    <source>
        <dbReference type="SAM" id="MobiDB-lite"/>
    </source>
</evidence>
<dbReference type="EMBL" id="KZ819635">
    <property type="protein sequence ID" value="PWN92104.1"/>
    <property type="molecule type" value="Genomic_DNA"/>
</dbReference>
<proteinExistence type="predicted"/>
<evidence type="ECO:0000313" key="3">
    <source>
        <dbReference type="EMBL" id="PWN92104.1"/>
    </source>
</evidence>
<feature type="transmembrane region" description="Helical" evidence="2">
    <location>
        <begin position="87"/>
        <end position="108"/>
    </location>
</feature>
<keyword evidence="2" id="KW-0812">Transmembrane</keyword>
<dbReference type="Proteomes" id="UP000245768">
    <property type="component" value="Unassembled WGS sequence"/>
</dbReference>
<accession>A0A316YTK2</accession>
<dbReference type="SUPFAM" id="SSF53474">
    <property type="entry name" value="alpha/beta-Hydrolases"/>
    <property type="match status" value="1"/>
</dbReference>
<dbReference type="STRING" id="215250.A0A316YTK2"/>
<feature type="compositionally biased region" description="Low complexity" evidence="1">
    <location>
        <begin position="316"/>
        <end position="328"/>
    </location>
</feature>
<gene>
    <name evidence="3" type="ORF">FA10DRAFT_265908</name>
</gene>
<dbReference type="InParanoid" id="A0A316YTK2"/>
<evidence type="ECO:0008006" key="5">
    <source>
        <dbReference type="Google" id="ProtNLM"/>
    </source>
</evidence>
<feature type="transmembrane region" description="Helical" evidence="2">
    <location>
        <begin position="30"/>
        <end position="49"/>
    </location>
</feature>
<feature type="transmembrane region" description="Helical" evidence="2">
    <location>
        <begin position="61"/>
        <end position="81"/>
    </location>
</feature>
<dbReference type="AlphaFoldDB" id="A0A316YTK2"/>
<evidence type="ECO:0000313" key="4">
    <source>
        <dbReference type="Proteomes" id="UP000245768"/>
    </source>
</evidence>
<keyword evidence="4" id="KW-1185">Reference proteome</keyword>
<feature type="region of interest" description="Disordered" evidence="1">
    <location>
        <begin position="302"/>
        <end position="358"/>
    </location>
</feature>
<evidence type="ECO:0000256" key="2">
    <source>
        <dbReference type="SAM" id="Phobius"/>
    </source>
</evidence>
<name>A0A316YTK2_9BASI</name>
<protein>
    <recommendedName>
        <fullName evidence="5">DUF676 domain-containing protein</fullName>
    </recommendedName>
</protein>
<keyword evidence="2" id="KW-1133">Transmembrane helix</keyword>
<reference evidence="3 4" key="1">
    <citation type="journal article" date="2018" name="Mol. Biol. Evol.">
        <title>Broad Genomic Sampling Reveals a Smut Pathogenic Ancestry of the Fungal Clade Ustilaginomycotina.</title>
        <authorList>
            <person name="Kijpornyongpan T."/>
            <person name="Mondo S.J."/>
            <person name="Barry K."/>
            <person name="Sandor L."/>
            <person name="Lee J."/>
            <person name="Lipzen A."/>
            <person name="Pangilinan J."/>
            <person name="LaButti K."/>
            <person name="Hainaut M."/>
            <person name="Henrissat B."/>
            <person name="Grigoriev I.V."/>
            <person name="Spatafora J.W."/>
            <person name="Aime M.C."/>
        </authorList>
    </citation>
    <scope>NUCLEOTIDE SEQUENCE [LARGE SCALE GENOMIC DNA]</scope>
    <source>
        <strain evidence="3 4">MCA 4198</strain>
    </source>
</reference>
<dbReference type="RefSeq" id="XP_025379302.1">
    <property type="nucleotide sequence ID" value="XM_025521264.1"/>
</dbReference>
<dbReference type="PANTHER" id="PTHR42044:SF2">
    <property type="entry name" value="DUF676 DOMAIN-CONTAINING PROTEIN"/>
    <property type="match status" value="1"/>
</dbReference>